<organism evidence="7">
    <name type="scientific">Panicum hallii</name>
    <dbReference type="NCBI Taxonomy" id="206008"/>
    <lineage>
        <taxon>Eukaryota</taxon>
        <taxon>Viridiplantae</taxon>
        <taxon>Streptophyta</taxon>
        <taxon>Embryophyta</taxon>
        <taxon>Tracheophyta</taxon>
        <taxon>Spermatophyta</taxon>
        <taxon>Magnoliopsida</taxon>
        <taxon>Liliopsida</taxon>
        <taxon>Poales</taxon>
        <taxon>Poaceae</taxon>
        <taxon>PACMAD clade</taxon>
        <taxon>Panicoideae</taxon>
        <taxon>Panicodae</taxon>
        <taxon>Paniceae</taxon>
        <taxon>Panicinae</taxon>
        <taxon>Panicum</taxon>
        <taxon>Panicum sect. Panicum</taxon>
    </lineage>
</organism>
<dbReference type="CDD" id="cd22270">
    <property type="entry name" value="DPBB_kiwellin-like"/>
    <property type="match status" value="1"/>
</dbReference>
<dbReference type="Gramene" id="PAN46726">
    <property type="protein sequence ID" value="PAN46726"/>
    <property type="gene ID" value="PAHAL_9G210600"/>
</dbReference>
<evidence type="ECO:0000256" key="6">
    <source>
        <dbReference type="SAM" id="SignalP"/>
    </source>
</evidence>
<dbReference type="EMBL" id="CM008054">
    <property type="protein sequence ID" value="PAN46726.1"/>
    <property type="molecule type" value="Genomic_DNA"/>
</dbReference>
<protein>
    <submittedName>
        <fullName evidence="7">Uncharacterized protein</fullName>
    </submittedName>
</protein>
<dbReference type="GO" id="GO:0005576">
    <property type="term" value="C:extracellular region"/>
    <property type="evidence" value="ECO:0007669"/>
    <property type="project" value="UniProtKB-SubCell"/>
</dbReference>
<gene>
    <name evidence="7" type="ORF">PAHAL_9G210600</name>
</gene>
<dbReference type="AlphaFoldDB" id="A0A2S3IL73"/>
<feature type="region of interest" description="Disordered" evidence="5">
    <location>
        <begin position="37"/>
        <end position="58"/>
    </location>
</feature>
<name>A0A2S3IL73_9POAL</name>
<evidence type="ECO:0000256" key="3">
    <source>
        <dbReference type="ARBA" id="ARBA00022525"/>
    </source>
</evidence>
<dbReference type="Pfam" id="PF24300">
    <property type="entry name" value="KWL1"/>
    <property type="match status" value="1"/>
</dbReference>
<dbReference type="Gene3D" id="2.40.40.10">
    <property type="entry name" value="RlpA-like domain"/>
    <property type="match status" value="1"/>
</dbReference>
<feature type="signal peptide" evidence="6">
    <location>
        <begin position="1"/>
        <end position="27"/>
    </location>
</feature>
<evidence type="ECO:0000256" key="5">
    <source>
        <dbReference type="SAM" id="MobiDB-lite"/>
    </source>
</evidence>
<dbReference type="Proteomes" id="UP000243499">
    <property type="component" value="Chromosome 9"/>
</dbReference>
<evidence type="ECO:0000256" key="2">
    <source>
        <dbReference type="ARBA" id="ARBA00005592"/>
    </source>
</evidence>
<evidence type="ECO:0000256" key="4">
    <source>
        <dbReference type="ARBA" id="ARBA00022729"/>
    </source>
</evidence>
<evidence type="ECO:0000313" key="7">
    <source>
        <dbReference type="EMBL" id="PAN46726.1"/>
    </source>
</evidence>
<dbReference type="SUPFAM" id="SSF50685">
    <property type="entry name" value="Barwin-like endoglucanases"/>
    <property type="match status" value="1"/>
</dbReference>
<dbReference type="InterPro" id="IPR036908">
    <property type="entry name" value="RlpA-like_sf"/>
</dbReference>
<dbReference type="PANTHER" id="PTHR33191">
    <property type="entry name" value="RIPENING-RELATED PROTEIN 2-RELATED"/>
    <property type="match status" value="1"/>
</dbReference>
<keyword evidence="3" id="KW-0964">Secreted</keyword>
<dbReference type="PANTHER" id="PTHR33191:SF95">
    <property type="entry name" value="RIPENING-RELATED PROTEIN 3"/>
    <property type="match status" value="1"/>
</dbReference>
<comment type="subcellular location">
    <subcellularLocation>
        <location evidence="1">Secreted</location>
    </subcellularLocation>
</comment>
<comment type="similarity">
    <text evidence="2">Belongs to the kiwellin family.</text>
</comment>
<keyword evidence="4 6" id="KW-0732">Signal</keyword>
<accession>A0A2S3IL73</accession>
<feature type="chain" id="PRO_5015566709" evidence="6">
    <location>
        <begin position="28"/>
        <end position="203"/>
    </location>
</feature>
<proteinExistence type="inferred from homology"/>
<evidence type="ECO:0000256" key="1">
    <source>
        <dbReference type="ARBA" id="ARBA00004613"/>
    </source>
</evidence>
<reference evidence="7" key="1">
    <citation type="submission" date="2018-04" db="EMBL/GenBank/DDBJ databases">
        <title>WGS assembly of Panicum hallii.</title>
        <authorList>
            <person name="Lovell J."/>
            <person name="Jenkins J."/>
            <person name="Lowry D."/>
            <person name="Mamidi S."/>
            <person name="Sreedasyam A."/>
            <person name="Weng X."/>
            <person name="Barry K."/>
            <person name="Bonette J."/>
            <person name="Campitelli B."/>
            <person name="Daum C."/>
            <person name="Gordon S."/>
            <person name="Gould B."/>
            <person name="Lipzen A."/>
            <person name="Macqueen A."/>
            <person name="Palacio-Mejia J."/>
            <person name="Plott C."/>
            <person name="Shakirov E."/>
            <person name="Shu S."/>
            <person name="Yoshinaga Y."/>
            <person name="Zane M."/>
            <person name="Rokhsar D."/>
            <person name="Grimwood J."/>
            <person name="Schmutz J."/>
            <person name="Juenger T."/>
        </authorList>
    </citation>
    <scope>NUCLEOTIDE SEQUENCE [LARGE SCALE GENOMIC DNA]</scope>
    <source>
        <strain evidence="7">FIL2</strain>
    </source>
</reference>
<dbReference type="InterPro" id="IPR039271">
    <property type="entry name" value="Kiwellin-like"/>
</dbReference>
<sequence length="203" mass="20687">MASATTARRRLSSTILALAAVLPLALAAASSPHRALLQSSSCQPSGSIRGRSGRCNPENDSVCCEDGRRYATFACSPPVVAAGGGGTRATLTLNSFADHGDGGGAASCTGTFFGDGERVVALSTGWFGGGSRCGRSVVIRATRNGKSVTAKVVDECDSLHGCDGEHNFEPPCANNIVDGSPAVWKALGLNTDDGEVPITWSDA</sequence>